<dbReference type="Gene3D" id="3.90.550.10">
    <property type="entry name" value="Spore Coat Polysaccharide Biosynthesis Protein SpsA, Chain A"/>
    <property type="match status" value="1"/>
</dbReference>
<keyword evidence="2" id="KW-0808">Transferase</keyword>
<dbReference type="GO" id="GO:0016740">
    <property type="term" value="F:transferase activity"/>
    <property type="evidence" value="ECO:0007669"/>
    <property type="project" value="UniProtKB-KW"/>
</dbReference>
<dbReference type="SUPFAM" id="SSF53448">
    <property type="entry name" value="Nucleotide-diphospho-sugar transferases"/>
    <property type="match status" value="1"/>
</dbReference>
<dbReference type="HOGENOM" id="CLU_033536_9_0_3"/>
<gene>
    <name evidence="2" type="ORF">Mic7113_4428</name>
</gene>
<name>K9WJZ6_9CYAN</name>
<dbReference type="Pfam" id="PF00535">
    <property type="entry name" value="Glycos_transf_2"/>
    <property type="match status" value="1"/>
</dbReference>
<dbReference type="EMBL" id="CP003630">
    <property type="protein sequence ID" value="AFZ20121.1"/>
    <property type="molecule type" value="Genomic_DNA"/>
</dbReference>
<evidence type="ECO:0000259" key="1">
    <source>
        <dbReference type="Pfam" id="PF00535"/>
    </source>
</evidence>
<dbReference type="PANTHER" id="PTHR10859">
    <property type="entry name" value="GLYCOSYL TRANSFERASE"/>
    <property type="match status" value="1"/>
</dbReference>
<dbReference type="PANTHER" id="PTHR10859:SF91">
    <property type="entry name" value="DOLICHYL-PHOSPHATE BETA-GLUCOSYLTRANSFERASE"/>
    <property type="match status" value="1"/>
</dbReference>
<dbReference type="STRING" id="1173027.Mic7113_4428"/>
<sequence length="288" mass="32750">MHLRSGIDYIVSTVYFNAKKIFKVTSLWLSSQTGELKTMLNISVILPIYNEADCINTTFESVLRYSKSHPFYQFIFVNDGSTDDTQNILEENISEKAKNHHISLISYEQNQGKGYAIKKGVESSVGNYVCFIDSDLAYSLSHLDLLVNQLELFDVVIGCRSLNNENLKRVKPIRFLAGKLFNLMTQSILSLKFSDVQAGLKGFRRDVAQALFEKQTIKRFCFDVELIYLAQKIGYTIGEIPALVSVAHLNKISKVNLIRDSGRMLQSLIKIKMNDILGLYDKAYIVEF</sequence>
<keyword evidence="3" id="KW-1185">Reference proteome</keyword>
<evidence type="ECO:0000313" key="2">
    <source>
        <dbReference type="EMBL" id="AFZ20121.1"/>
    </source>
</evidence>
<dbReference type="KEGG" id="mic:Mic7113_4428"/>
<dbReference type="OrthoDB" id="9810303at2"/>
<dbReference type="InterPro" id="IPR029044">
    <property type="entry name" value="Nucleotide-diphossugar_trans"/>
</dbReference>
<dbReference type="eggNOG" id="COG1215">
    <property type="taxonomic scope" value="Bacteria"/>
</dbReference>
<accession>K9WJZ6</accession>
<dbReference type="Proteomes" id="UP000010471">
    <property type="component" value="Chromosome"/>
</dbReference>
<protein>
    <submittedName>
        <fullName evidence="2">Glycosyl transferase</fullName>
    </submittedName>
</protein>
<evidence type="ECO:0000313" key="3">
    <source>
        <dbReference type="Proteomes" id="UP000010471"/>
    </source>
</evidence>
<dbReference type="GO" id="GO:0006487">
    <property type="term" value="P:protein N-linked glycosylation"/>
    <property type="evidence" value="ECO:0007669"/>
    <property type="project" value="TreeGrafter"/>
</dbReference>
<dbReference type="AlphaFoldDB" id="K9WJZ6"/>
<reference evidence="2 3" key="1">
    <citation type="submission" date="2012-06" db="EMBL/GenBank/DDBJ databases">
        <title>Finished chromosome of genome of Microcoleus sp. PCC 7113.</title>
        <authorList>
            <consortium name="US DOE Joint Genome Institute"/>
            <person name="Gugger M."/>
            <person name="Coursin T."/>
            <person name="Rippka R."/>
            <person name="Tandeau De Marsac N."/>
            <person name="Huntemann M."/>
            <person name="Wei C.-L."/>
            <person name="Han J."/>
            <person name="Detter J.C."/>
            <person name="Han C."/>
            <person name="Tapia R."/>
            <person name="Chen A."/>
            <person name="Kyrpides N."/>
            <person name="Mavromatis K."/>
            <person name="Markowitz V."/>
            <person name="Szeto E."/>
            <person name="Ivanova N."/>
            <person name="Pagani I."/>
            <person name="Pati A."/>
            <person name="Goodwin L."/>
            <person name="Nordberg H.P."/>
            <person name="Cantor M.N."/>
            <person name="Hua S.X."/>
            <person name="Woyke T."/>
            <person name="Kerfeld C.A."/>
        </authorList>
    </citation>
    <scope>NUCLEOTIDE SEQUENCE [LARGE SCALE GENOMIC DNA]</scope>
    <source>
        <strain evidence="2 3">PCC 7113</strain>
    </source>
</reference>
<feature type="domain" description="Glycosyltransferase 2-like" evidence="1">
    <location>
        <begin position="43"/>
        <end position="212"/>
    </location>
</feature>
<organism evidence="2 3">
    <name type="scientific">Allocoleopsis franciscana PCC 7113</name>
    <dbReference type="NCBI Taxonomy" id="1173027"/>
    <lineage>
        <taxon>Bacteria</taxon>
        <taxon>Bacillati</taxon>
        <taxon>Cyanobacteriota</taxon>
        <taxon>Cyanophyceae</taxon>
        <taxon>Coleofasciculales</taxon>
        <taxon>Coleofasciculaceae</taxon>
        <taxon>Allocoleopsis</taxon>
        <taxon>Allocoleopsis franciscana</taxon>
    </lineage>
</organism>
<proteinExistence type="predicted"/>
<dbReference type="InterPro" id="IPR001173">
    <property type="entry name" value="Glyco_trans_2-like"/>
</dbReference>